<reference evidence="1 2" key="1">
    <citation type="journal article" date="2014" name="Nat. Commun.">
        <title>Molecular traces of alternative social organization in a termite genome.</title>
        <authorList>
            <person name="Terrapon N."/>
            <person name="Li C."/>
            <person name="Robertson H.M."/>
            <person name="Ji L."/>
            <person name="Meng X."/>
            <person name="Booth W."/>
            <person name="Chen Z."/>
            <person name="Childers C.P."/>
            <person name="Glastad K.M."/>
            <person name="Gokhale K."/>
            <person name="Gowin J."/>
            <person name="Gronenberg W."/>
            <person name="Hermansen R.A."/>
            <person name="Hu H."/>
            <person name="Hunt B.G."/>
            <person name="Huylmans A.K."/>
            <person name="Khalil S.M."/>
            <person name="Mitchell R.D."/>
            <person name="Munoz-Torres M.C."/>
            <person name="Mustard J.A."/>
            <person name="Pan H."/>
            <person name="Reese J.T."/>
            <person name="Scharf M.E."/>
            <person name="Sun F."/>
            <person name="Vogel H."/>
            <person name="Xiao J."/>
            <person name="Yang W."/>
            <person name="Yang Z."/>
            <person name="Yang Z."/>
            <person name="Zhou J."/>
            <person name="Zhu J."/>
            <person name="Brent C.S."/>
            <person name="Elsik C.G."/>
            <person name="Goodisman M.A."/>
            <person name="Liberles D.A."/>
            <person name="Roe R.M."/>
            <person name="Vargo E.L."/>
            <person name="Vilcinskas A."/>
            <person name="Wang J."/>
            <person name="Bornberg-Bauer E."/>
            <person name="Korb J."/>
            <person name="Zhang G."/>
            <person name="Liebig J."/>
        </authorList>
    </citation>
    <scope>NUCLEOTIDE SEQUENCE [LARGE SCALE GENOMIC DNA]</scope>
    <source>
        <tissue evidence="1">Whole organism</tissue>
    </source>
</reference>
<accession>A0A067QHG6</accession>
<dbReference type="InParanoid" id="A0A067QHG6"/>
<protein>
    <submittedName>
        <fullName evidence="1">Uncharacterized protein</fullName>
    </submittedName>
</protein>
<keyword evidence="2" id="KW-1185">Reference proteome</keyword>
<gene>
    <name evidence="1" type="ORF">L798_04563</name>
</gene>
<organism evidence="1 2">
    <name type="scientific">Zootermopsis nevadensis</name>
    <name type="common">Dampwood termite</name>
    <dbReference type="NCBI Taxonomy" id="136037"/>
    <lineage>
        <taxon>Eukaryota</taxon>
        <taxon>Metazoa</taxon>
        <taxon>Ecdysozoa</taxon>
        <taxon>Arthropoda</taxon>
        <taxon>Hexapoda</taxon>
        <taxon>Insecta</taxon>
        <taxon>Pterygota</taxon>
        <taxon>Neoptera</taxon>
        <taxon>Polyneoptera</taxon>
        <taxon>Dictyoptera</taxon>
        <taxon>Blattodea</taxon>
        <taxon>Blattoidea</taxon>
        <taxon>Termitoidae</taxon>
        <taxon>Termopsidae</taxon>
        <taxon>Zootermopsis</taxon>
    </lineage>
</organism>
<name>A0A067QHG6_ZOONE</name>
<dbReference type="Proteomes" id="UP000027135">
    <property type="component" value="Unassembled WGS sequence"/>
</dbReference>
<evidence type="ECO:0000313" key="1">
    <source>
        <dbReference type="EMBL" id="KDR02895.1"/>
    </source>
</evidence>
<proteinExistence type="predicted"/>
<evidence type="ECO:0000313" key="2">
    <source>
        <dbReference type="Proteomes" id="UP000027135"/>
    </source>
</evidence>
<dbReference type="EMBL" id="KK853641">
    <property type="protein sequence ID" value="KDR02895.1"/>
    <property type="molecule type" value="Genomic_DNA"/>
</dbReference>
<dbReference type="AlphaFoldDB" id="A0A067QHG6"/>
<sequence length="122" mass="14020">MREYAAKCKERDTLEADCQLLKDQMDKAGTKSSKIRDTLKDIEAEECPLLISSSSWKGVESVEQRTGKHEEICVAYCERKTEYEQIVEDMKNLEKGLTVCRKFLGGIFQTVINVNNVRNLRL</sequence>